<dbReference type="VEuPathDB" id="VectorBase:ACUA003349"/>
<name>A0A182LY65_9DIPT</name>
<evidence type="ECO:0000313" key="1">
    <source>
        <dbReference type="EnsemblMetazoa" id="ACUA003349-PA"/>
    </source>
</evidence>
<protein>
    <submittedName>
        <fullName evidence="1">Uncharacterized protein</fullName>
    </submittedName>
</protein>
<sequence>MSIGTPLTDRSECHARFGRLNFNPSLLNAASIPSDNSRKAFATPITARQKTASKYARNSFTPSLTSSPVCKWTGSGVMRGVRYILRNVLMDSPADHPYCGTINGERILN</sequence>
<proteinExistence type="predicted"/>
<dbReference type="EnsemblMetazoa" id="ACUA003349-RA">
    <property type="protein sequence ID" value="ACUA003349-PA"/>
    <property type="gene ID" value="ACUA003349"/>
</dbReference>
<dbReference type="VEuPathDB" id="VectorBase:ACUA004809"/>
<dbReference type="EnsemblMetazoa" id="ACUA004809-RA">
    <property type="protein sequence ID" value="ACUA004809-PA"/>
    <property type="gene ID" value="ACUA004809"/>
</dbReference>
<dbReference type="EMBL" id="AXCM01004025">
    <property type="status" value="NOT_ANNOTATED_CDS"/>
    <property type="molecule type" value="Genomic_DNA"/>
</dbReference>
<organism evidence="1 2">
    <name type="scientific">Anopheles culicifacies</name>
    <dbReference type="NCBI Taxonomy" id="139723"/>
    <lineage>
        <taxon>Eukaryota</taxon>
        <taxon>Metazoa</taxon>
        <taxon>Ecdysozoa</taxon>
        <taxon>Arthropoda</taxon>
        <taxon>Hexapoda</taxon>
        <taxon>Insecta</taxon>
        <taxon>Pterygota</taxon>
        <taxon>Neoptera</taxon>
        <taxon>Endopterygota</taxon>
        <taxon>Diptera</taxon>
        <taxon>Nematocera</taxon>
        <taxon>Culicoidea</taxon>
        <taxon>Culicidae</taxon>
        <taxon>Anophelinae</taxon>
        <taxon>Anopheles</taxon>
        <taxon>culicifacies species complex</taxon>
    </lineage>
</organism>
<dbReference type="Proteomes" id="UP000075883">
    <property type="component" value="Unassembled WGS sequence"/>
</dbReference>
<keyword evidence="2" id="KW-1185">Reference proteome</keyword>
<evidence type="ECO:0000313" key="2">
    <source>
        <dbReference type="Proteomes" id="UP000075883"/>
    </source>
</evidence>
<dbReference type="EMBL" id="AXCM01020217">
    <property type="status" value="NOT_ANNOTATED_CDS"/>
    <property type="molecule type" value="Genomic_DNA"/>
</dbReference>
<accession>A0A182LY65</accession>
<reference evidence="1" key="2">
    <citation type="submission" date="2020-05" db="UniProtKB">
        <authorList>
            <consortium name="EnsemblMetazoa"/>
        </authorList>
    </citation>
    <scope>IDENTIFICATION</scope>
    <source>
        <strain evidence="1">A-37</strain>
    </source>
</reference>
<dbReference type="AlphaFoldDB" id="A0A182LY65"/>
<reference evidence="2" key="1">
    <citation type="submission" date="2013-09" db="EMBL/GenBank/DDBJ databases">
        <title>The Genome Sequence of Anopheles culicifacies species A.</title>
        <authorList>
            <consortium name="The Broad Institute Genomics Platform"/>
            <person name="Neafsey D.E."/>
            <person name="Besansky N."/>
            <person name="Howell P."/>
            <person name="Walton C."/>
            <person name="Young S.K."/>
            <person name="Zeng Q."/>
            <person name="Gargeya S."/>
            <person name="Fitzgerald M."/>
            <person name="Haas B."/>
            <person name="Abouelleil A."/>
            <person name="Allen A.W."/>
            <person name="Alvarado L."/>
            <person name="Arachchi H.M."/>
            <person name="Berlin A.M."/>
            <person name="Chapman S.B."/>
            <person name="Gainer-Dewar J."/>
            <person name="Goldberg J."/>
            <person name="Griggs A."/>
            <person name="Gujja S."/>
            <person name="Hansen M."/>
            <person name="Howarth C."/>
            <person name="Imamovic A."/>
            <person name="Ireland A."/>
            <person name="Larimer J."/>
            <person name="McCowan C."/>
            <person name="Murphy C."/>
            <person name="Pearson M."/>
            <person name="Poon T.W."/>
            <person name="Priest M."/>
            <person name="Roberts A."/>
            <person name="Saif S."/>
            <person name="Shea T."/>
            <person name="Sisk P."/>
            <person name="Sykes S."/>
            <person name="Wortman J."/>
            <person name="Nusbaum C."/>
            <person name="Birren B."/>
        </authorList>
    </citation>
    <scope>NUCLEOTIDE SEQUENCE [LARGE SCALE GENOMIC DNA]</scope>
    <source>
        <strain evidence="2">A-37</strain>
    </source>
</reference>